<organism evidence="1 2">
    <name type="scientific">Stentor coeruleus</name>
    <dbReference type="NCBI Taxonomy" id="5963"/>
    <lineage>
        <taxon>Eukaryota</taxon>
        <taxon>Sar</taxon>
        <taxon>Alveolata</taxon>
        <taxon>Ciliophora</taxon>
        <taxon>Postciliodesmatophora</taxon>
        <taxon>Heterotrichea</taxon>
        <taxon>Heterotrichida</taxon>
        <taxon>Stentoridae</taxon>
        <taxon>Stentor</taxon>
    </lineage>
</organism>
<comment type="caution">
    <text evidence="1">The sequence shown here is derived from an EMBL/GenBank/DDBJ whole genome shotgun (WGS) entry which is preliminary data.</text>
</comment>
<evidence type="ECO:0000313" key="1">
    <source>
        <dbReference type="EMBL" id="OMJ79427.1"/>
    </source>
</evidence>
<evidence type="ECO:0000313" key="2">
    <source>
        <dbReference type="Proteomes" id="UP000187209"/>
    </source>
</evidence>
<keyword evidence="2" id="KW-1185">Reference proteome</keyword>
<protein>
    <submittedName>
        <fullName evidence="1">Uncharacterized protein</fullName>
    </submittedName>
</protein>
<proteinExistence type="predicted"/>
<accession>A0A1R2BS03</accession>
<dbReference type="AlphaFoldDB" id="A0A1R2BS03"/>
<gene>
    <name evidence="1" type="ORF">SteCoe_20583</name>
</gene>
<dbReference type="Proteomes" id="UP000187209">
    <property type="component" value="Unassembled WGS sequence"/>
</dbReference>
<name>A0A1R2BS03_9CILI</name>
<reference evidence="1 2" key="1">
    <citation type="submission" date="2016-11" db="EMBL/GenBank/DDBJ databases">
        <title>The macronuclear genome of Stentor coeruleus: a giant cell with tiny introns.</title>
        <authorList>
            <person name="Slabodnick M."/>
            <person name="Ruby J.G."/>
            <person name="Reiff S.B."/>
            <person name="Swart E.C."/>
            <person name="Gosai S."/>
            <person name="Prabakaran S."/>
            <person name="Witkowska E."/>
            <person name="Larue G.E."/>
            <person name="Fisher S."/>
            <person name="Freeman R.M."/>
            <person name="Gunawardena J."/>
            <person name="Chu W."/>
            <person name="Stover N.A."/>
            <person name="Gregory B.D."/>
            <person name="Nowacki M."/>
            <person name="Derisi J."/>
            <person name="Roy S.W."/>
            <person name="Marshall W.F."/>
            <person name="Sood P."/>
        </authorList>
    </citation>
    <scope>NUCLEOTIDE SEQUENCE [LARGE SCALE GENOMIC DNA]</scope>
    <source>
        <strain evidence="1">WM001</strain>
    </source>
</reference>
<dbReference type="EMBL" id="MPUH01000472">
    <property type="protein sequence ID" value="OMJ79427.1"/>
    <property type="molecule type" value="Genomic_DNA"/>
</dbReference>
<sequence>MNILLRMFSFKRIYGDGTEIYIKSKDIKLDIQELMTITNRDYEYLHPDKDTNFCFIKFSTAARAAEIYDILKQRDDLLIRIAYVRRNG</sequence>